<organism evidence="1 2">
    <name type="scientific">Patellaria atrata CBS 101060</name>
    <dbReference type="NCBI Taxonomy" id="1346257"/>
    <lineage>
        <taxon>Eukaryota</taxon>
        <taxon>Fungi</taxon>
        <taxon>Dikarya</taxon>
        <taxon>Ascomycota</taxon>
        <taxon>Pezizomycotina</taxon>
        <taxon>Dothideomycetes</taxon>
        <taxon>Dothideomycetes incertae sedis</taxon>
        <taxon>Patellariales</taxon>
        <taxon>Patellariaceae</taxon>
        <taxon>Patellaria</taxon>
    </lineage>
</organism>
<protein>
    <submittedName>
        <fullName evidence="1">Uncharacterized protein</fullName>
    </submittedName>
</protein>
<dbReference type="EMBL" id="MU006093">
    <property type="protein sequence ID" value="KAF2840040.1"/>
    <property type="molecule type" value="Genomic_DNA"/>
</dbReference>
<evidence type="ECO:0000313" key="2">
    <source>
        <dbReference type="Proteomes" id="UP000799429"/>
    </source>
</evidence>
<keyword evidence="2" id="KW-1185">Reference proteome</keyword>
<gene>
    <name evidence="1" type="ORF">M501DRAFT_672852</name>
</gene>
<proteinExistence type="predicted"/>
<accession>A0A9P4SCE2</accession>
<evidence type="ECO:0000313" key="1">
    <source>
        <dbReference type="EMBL" id="KAF2840040.1"/>
    </source>
</evidence>
<name>A0A9P4SCE2_9PEZI</name>
<dbReference type="AlphaFoldDB" id="A0A9P4SCE2"/>
<dbReference type="Proteomes" id="UP000799429">
    <property type="component" value="Unassembled WGS sequence"/>
</dbReference>
<comment type="caution">
    <text evidence="1">The sequence shown here is derived from an EMBL/GenBank/DDBJ whole genome shotgun (WGS) entry which is preliminary data.</text>
</comment>
<reference evidence="1" key="1">
    <citation type="journal article" date="2020" name="Stud. Mycol.">
        <title>101 Dothideomycetes genomes: a test case for predicting lifestyles and emergence of pathogens.</title>
        <authorList>
            <person name="Haridas S."/>
            <person name="Albert R."/>
            <person name="Binder M."/>
            <person name="Bloem J."/>
            <person name="Labutti K."/>
            <person name="Salamov A."/>
            <person name="Andreopoulos B."/>
            <person name="Baker S."/>
            <person name="Barry K."/>
            <person name="Bills G."/>
            <person name="Bluhm B."/>
            <person name="Cannon C."/>
            <person name="Castanera R."/>
            <person name="Culley D."/>
            <person name="Daum C."/>
            <person name="Ezra D."/>
            <person name="Gonzalez J."/>
            <person name="Henrissat B."/>
            <person name="Kuo A."/>
            <person name="Liang C."/>
            <person name="Lipzen A."/>
            <person name="Lutzoni F."/>
            <person name="Magnuson J."/>
            <person name="Mondo S."/>
            <person name="Nolan M."/>
            <person name="Ohm R."/>
            <person name="Pangilinan J."/>
            <person name="Park H.-J."/>
            <person name="Ramirez L."/>
            <person name="Alfaro M."/>
            <person name="Sun H."/>
            <person name="Tritt A."/>
            <person name="Yoshinaga Y."/>
            <person name="Zwiers L.-H."/>
            <person name="Turgeon B."/>
            <person name="Goodwin S."/>
            <person name="Spatafora J."/>
            <person name="Crous P."/>
            <person name="Grigoriev I."/>
        </authorList>
    </citation>
    <scope>NUCLEOTIDE SEQUENCE</scope>
    <source>
        <strain evidence="1">CBS 101060</strain>
    </source>
</reference>
<sequence>MIFGAICACRRYHSAGKSQQRLQKPHNILDSANTSHHNLKVRDKISNGSCKAACTPWAHPIHAQISTVMKIRAWRNRTTYEPYGSNGLVYNIAASVRSSATDLEQTRPSHMSFNTLIADGSLEKIGQALDDLCPDSILQLIYMASESTPV</sequence>